<dbReference type="InterPro" id="IPR038532">
    <property type="entry name" value="NDUFS4-like_sf"/>
</dbReference>
<keyword evidence="4 9" id="KW-0999">Mitochondrion inner membrane</keyword>
<dbReference type="Gene3D" id="3.30.160.190">
    <property type="entry name" value="atu1810 like domain"/>
    <property type="match status" value="1"/>
</dbReference>
<comment type="function">
    <text evidence="9">Accessory subunit of the mitochondrial membrane respiratory chain NADH dehydrogenase (Complex I), that is believed not to be involved in catalysis. Complex I functions in the transfer of electrons from NADH to the respiratory chain. The immediate electron acceptor for the enzyme is believed to be ubiquinone.</text>
</comment>
<dbReference type="EMBL" id="BTGB01000002">
    <property type="protein sequence ID" value="GMM45592.1"/>
    <property type="molecule type" value="Genomic_DNA"/>
</dbReference>
<evidence type="ECO:0000256" key="1">
    <source>
        <dbReference type="ARBA" id="ARBA00005882"/>
    </source>
</evidence>
<dbReference type="PANTHER" id="PTHR12219">
    <property type="entry name" value="NADH-UBIQUINONE OXIDOREDUCTASE"/>
    <property type="match status" value="1"/>
</dbReference>
<name>A0AAV5R3M7_PICKL</name>
<evidence type="ECO:0000256" key="2">
    <source>
        <dbReference type="ARBA" id="ARBA00022448"/>
    </source>
</evidence>
<evidence type="ECO:0000313" key="11">
    <source>
        <dbReference type="Proteomes" id="UP001378960"/>
    </source>
</evidence>
<keyword evidence="5 9" id="KW-0809">Transit peptide</keyword>
<keyword evidence="8 9" id="KW-0472">Membrane</keyword>
<proteinExistence type="inferred from homology"/>
<dbReference type="PANTHER" id="PTHR12219:SF8">
    <property type="entry name" value="NADH DEHYDROGENASE [UBIQUINONE] IRON-SULFUR PROTEIN 4, MITOCHONDRIAL"/>
    <property type="match status" value="1"/>
</dbReference>
<dbReference type="InterPro" id="IPR006885">
    <property type="entry name" value="NADH_UbQ_FeS_4_mit-like"/>
</dbReference>
<keyword evidence="2 9" id="KW-0813">Transport</keyword>
<comment type="subcellular location">
    <subcellularLocation>
        <location evidence="9">Mitochondrion inner membrane</location>
        <topology evidence="9">Peripheral membrane protein</topology>
        <orientation evidence="9">Matrix side</orientation>
    </subcellularLocation>
</comment>
<keyword evidence="7 9" id="KW-0496">Mitochondrion</keyword>
<dbReference type="AlphaFoldDB" id="A0AAV5R3M7"/>
<dbReference type="Pfam" id="PF04800">
    <property type="entry name" value="NDUS4"/>
    <property type="match status" value="1"/>
</dbReference>
<organism evidence="10 11">
    <name type="scientific">Pichia kluyveri</name>
    <name type="common">Yeast</name>
    <dbReference type="NCBI Taxonomy" id="36015"/>
    <lineage>
        <taxon>Eukaryota</taxon>
        <taxon>Fungi</taxon>
        <taxon>Dikarya</taxon>
        <taxon>Ascomycota</taxon>
        <taxon>Saccharomycotina</taxon>
        <taxon>Pichiomycetes</taxon>
        <taxon>Pichiales</taxon>
        <taxon>Pichiaceae</taxon>
        <taxon>Pichia</taxon>
    </lineage>
</organism>
<evidence type="ECO:0000256" key="4">
    <source>
        <dbReference type="ARBA" id="ARBA00022792"/>
    </source>
</evidence>
<comment type="similarity">
    <text evidence="1 9">Belongs to the complex I NDUFS4 subunit family.</text>
</comment>
<keyword evidence="6 9" id="KW-0249">Electron transport</keyword>
<gene>
    <name evidence="10" type="ORF">DAPK24_021670</name>
</gene>
<dbReference type="GO" id="GO:0005743">
    <property type="term" value="C:mitochondrial inner membrane"/>
    <property type="evidence" value="ECO:0007669"/>
    <property type="project" value="UniProtKB-SubCell"/>
</dbReference>
<reference evidence="10 11" key="1">
    <citation type="journal article" date="2023" name="Elife">
        <title>Identification of key yeast species and microbe-microbe interactions impacting larval growth of Drosophila in the wild.</title>
        <authorList>
            <person name="Mure A."/>
            <person name="Sugiura Y."/>
            <person name="Maeda R."/>
            <person name="Honda K."/>
            <person name="Sakurai N."/>
            <person name="Takahashi Y."/>
            <person name="Watada M."/>
            <person name="Katoh T."/>
            <person name="Gotoh A."/>
            <person name="Gotoh Y."/>
            <person name="Taniguchi I."/>
            <person name="Nakamura K."/>
            <person name="Hayashi T."/>
            <person name="Katayama T."/>
            <person name="Uemura T."/>
            <person name="Hattori Y."/>
        </authorList>
    </citation>
    <scope>NUCLEOTIDE SEQUENCE [LARGE SCALE GENOMIC DNA]</scope>
    <source>
        <strain evidence="10 11">PK-24</strain>
    </source>
</reference>
<keyword evidence="3 9" id="KW-0679">Respiratory chain</keyword>
<evidence type="ECO:0000256" key="5">
    <source>
        <dbReference type="ARBA" id="ARBA00022946"/>
    </source>
</evidence>
<protein>
    <recommendedName>
        <fullName evidence="9">NADH dehydrogenase [ubiquinone] iron-sulfur protein 4, mitochondrial</fullName>
    </recommendedName>
</protein>
<accession>A0AAV5R3M7</accession>
<evidence type="ECO:0000256" key="8">
    <source>
        <dbReference type="ARBA" id="ARBA00023136"/>
    </source>
</evidence>
<evidence type="ECO:0000256" key="9">
    <source>
        <dbReference type="RuleBase" id="RU367010"/>
    </source>
</evidence>
<evidence type="ECO:0000256" key="3">
    <source>
        <dbReference type="ARBA" id="ARBA00022660"/>
    </source>
</evidence>
<dbReference type="GO" id="GO:0022900">
    <property type="term" value="P:electron transport chain"/>
    <property type="evidence" value="ECO:0007669"/>
    <property type="project" value="InterPro"/>
</dbReference>
<sequence length="171" mass="19567">MFSRVTRSTIIAARGARMNSSKAINATPKVASVEVPAQVKNITDLTTNGKQLTSGAPAEMAVSGNRLVRIYKETKYATQNGNRNSQFWKLEWDILSKGNRWEHDLTGYQSTADYLQATRLDFNDKEEAIRFAESNGWDYYVTEPKEKRFKKKDYSSNFYHSKGPLKHIFTK</sequence>
<evidence type="ECO:0000313" key="10">
    <source>
        <dbReference type="EMBL" id="GMM45592.1"/>
    </source>
</evidence>
<evidence type="ECO:0000256" key="7">
    <source>
        <dbReference type="ARBA" id="ARBA00023128"/>
    </source>
</evidence>
<evidence type="ECO:0000256" key="6">
    <source>
        <dbReference type="ARBA" id="ARBA00022982"/>
    </source>
</evidence>
<comment type="caution">
    <text evidence="10">The sequence shown here is derived from an EMBL/GenBank/DDBJ whole genome shotgun (WGS) entry which is preliminary data.</text>
</comment>
<keyword evidence="11" id="KW-1185">Reference proteome</keyword>
<dbReference type="Proteomes" id="UP001378960">
    <property type="component" value="Unassembled WGS sequence"/>
</dbReference>